<dbReference type="CDD" id="cd07067">
    <property type="entry name" value="HP_PGM_like"/>
    <property type="match status" value="1"/>
</dbReference>
<dbReference type="Pfam" id="PF00300">
    <property type="entry name" value="His_Phos_1"/>
    <property type="match status" value="1"/>
</dbReference>
<dbReference type="AlphaFoldDB" id="A0A1F7YIZ3"/>
<dbReference type="InterPro" id="IPR050275">
    <property type="entry name" value="PGM_Phosphatase"/>
</dbReference>
<dbReference type="InterPro" id="IPR029033">
    <property type="entry name" value="His_PPase_superfam"/>
</dbReference>
<reference evidence="1 2" key="1">
    <citation type="journal article" date="2016" name="Nat. Commun.">
        <title>Thousands of microbial genomes shed light on interconnected biogeochemical processes in an aquifer system.</title>
        <authorList>
            <person name="Anantharaman K."/>
            <person name="Brown C.T."/>
            <person name="Hug L.A."/>
            <person name="Sharon I."/>
            <person name="Castelle C.J."/>
            <person name="Probst A.J."/>
            <person name="Thomas B.C."/>
            <person name="Singh A."/>
            <person name="Wilkins M.J."/>
            <person name="Karaoz U."/>
            <person name="Brodie E.L."/>
            <person name="Williams K.H."/>
            <person name="Hubbard S.S."/>
            <person name="Banfield J.F."/>
        </authorList>
    </citation>
    <scope>NUCLEOTIDE SEQUENCE [LARGE SCALE GENOMIC DNA]</scope>
</reference>
<dbReference type="GO" id="GO:0016791">
    <property type="term" value="F:phosphatase activity"/>
    <property type="evidence" value="ECO:0007669"/>
    <property type="project" value="TreeGrafter"/>
</dbReference>
<dbReference type="GO" id="GO:0005737">
    <property type="term" value="C:cytoplasm"/>
    <property type="evidence" value="ECO:0007669"/>
    <property type="project" value="TreeGrafter"/>
</dbReference>
<dbReference type="Gene3D" id="3.40.50.1240">
    <property type="entry name" value="Phosphoglycerate mutase-like"/>
    <property type="match status" value="1"/>
</dbReference>
<dbReference type="PANTHER" id="PTHR48100:SF1">
    <property type="entry name" value="HISTIDINE PHOSPHATASE FAMILY PROTEIN-RELATED"/>
    <property type="match status" value="1"/>
</dbReference>
<name>A0A1F7YIZ3_9BACT</name>
<comment type="caution">
    <text evidence="1">The sequence shown here is derived from an EMBL/GenBank/DDBJ whole genome shotgun (WGS) entry which is preliminary data.</text>
</comment>
<organism evidence="1 2">
    <name type="scientific">Candidatus Woesebacteria bacterium RIFCSPHIGHO2_01_FULL_39_28</name>
    <dbReference type="NCBI Taxonomy" id="1802496"/>
    <lineage>
        <taxon>Bacteria</taxon>
        <taxon>Candidatus Woeseibacteriota</taxon>
    </lineage>
</organism>
<dbReference type="InterPro" id="IPR013078">
    <property type="entry name" value="His_Pase_superF_clade-1"/>
</dbReference>
<proteinExistence type="predicted"/>
<dbReference type="PANTHER" id="PTHR48100">
    <property type="entry name" value="BROAD-SPECIFICITY PHOSPHATASE YOR283W-RELATED"/>
    <property type="match status" value="1"/>
</dbReference>
<evidence type="ECO:0008006" key="3">
    <source>
        <dbReference type="Google" id="ProtNLM"/>
    </source>
</evidence>
<dbReference type="EMBL" id="MGGI01000012">
    <property type="protein sequence ID" value="OGM26578.1"/>
    <property type="molecule type" value="Genomic_DNA"/>
</dbReference>
<protein>
    <recommendedName>
        <fullName evidence="3">Phosphoglycerate mutase</fullName>
    </recommendedName>
</protein>
<sequence>MGKKQAESLAKSLKERNIRKVISSPLKRTQQTAKAVSLYTKSEIILDRRIIETNHGVWECKRKNWIKKNYPGIFSMWQHKPEKVVFPGGEAFGDTVKRVNTFIKSTNWFGNVVLVTHDNIARIIICLAKNLSVNEMWKIQLDPAGISILEVKGVDGFKKLKSLRLNDVGHLENFQSNILIQAL</sequence>
<evidence type="ECO:0000313" key="1">
    <source>
        <dbReference type="EMBL" id="OGM26578.1"/>
    </source>
</evidence>
<dbReference type="Proteomes" id="UP000178851">
    <property type="component" value="Unassembled WGS sequence"/>
</dbReference>
<evidence type="ECO:0000313" key="2">
    <source>
        <dbReference type="Proteomes" id="UP000178851"/>
    </source>
</evidence>
<accession>A0A1F7YIZ3</accession>
<dbReference type="SUPFAM" id="SSF53254">
    <property type="entry name" value="Phosphoglycerate mutase-like"/>
    <property type="match status" value="1"/>
</dbReference>
<gene>
    <name evidence="1" type="ORF">A2627_00965</name>
</gene>